<dbReference type="Pfam" id="PF07275">
    <property type="entry name" value="ArdA"/>
    <property type="match status" value="1"/>
</dbReference>
<accession>A0ABX1MK55</accession>
<comment type="caution">
    <text evidence="1">The sequence shown here is derived from an EMBL/GenBank/DDBJ whole genome shotgun (WGS) entry which is preliminary data.</text>
</comment>
<dbReference type="InterPro" id="IPR009899">
    <property type="entry name" value="ArdA"/>
</dbReference>
<dbReference type="InterPro" id="IPR041895">
    <property type="entry name" value="ArdA_dom1"/>
</dbReference>
<dbReference type="Proteomes" id="UP000762253">
    <property type="component" value="Unassembled WGS sequence"/>
</dbReference>
<dbReference type="RefSeq" id="WP_169268966.1">
    <property type="nucleotide sequence ID" value="NZ_QMEC01000302.1"/>
</dbReference>
<reference evidence="1 2" key="1">
    <citation type="submission" date="2018-06" db="EMBL/GenBank/DDBJ databases">
        <title>Comparative genomics of Brasilonema spp. strains.</title>
        <authorList>
            <person name="Alvarenga D.O."/>
            <person name="Fiore M.F."/>
            <person name="Varani A.M."/>
        </authorList>
    </citation>
    <scope>NUCLEOTIDE SEQUENCE [LARGE SCALE GENOMIC DNA]</scope>
    <source>
        <strain evidence="1 2">UFV-OR1</strain>
    </source>
</reference>
<proteinExistence type="predicted"/>
<dbReference type="EMBL" id="QMEC01000302">
    <property type="protein sequence ID" value="NMF67436.1"/>
    <property type="molecule type" value="Genomic_DNA"/>
</dbReference>
<dbReference type="Gene3D" id="1.10.10.1190">
    <property type="entry name" value="Antirestriction protein ArdA, domain 3"/>
    <property type="match status" value="1"/>
</dbReference>
<organism evidence="1 2">
    <name type="scientific">Brasilonema octagenarum UFV-OR1</name>
    <dbReference type="NCBI Taxonomy" id="417115"/>
    <lineage>
        <taxon>Bacteria</taxon>
        <taxon>Bacillati</taxon>
        <taxon>Cyanobacteriota</taxon>
        <taxon>Cyanophyceae</taxon>
        <taxon>Nostocales</taxon>
        <taxon>Scytonemataceae</taxon>
        <taxon>Brasilonema</taxon>
        <taxon>Octagenarum group</taxon>
    </lineage>
</organism>
<name>A0ABX1MK55_9CYAN</name>
<dbReference type="Gene3D" id="3.10.20.480">
    <property type="entry name" value="Antirestriction protein ArdA, domain 1"/>
    <property type="match status" value="1"/>
</dbReference>
<protein>
    <submittedName>
        <fullName evidence="1">Antirestriction protein ArdA</fullName>
    </submittedName>
</protein>
<evidence type="ECO:0000313" key="1">
    <source>
        <dbReference type="EMBL" id="NMF67436.1"/>
    </source>
</evidence>
<evidence type="ECO:0000313" key="2">
    <source>
        <dbReference type="Proteomes" id="UP000762253"/>
    </source>
</evidence>
<keyword evidence="2" id="KW-1185">Reference proteome</keyword>
<gene>
    <name evidence="1" type="ORF">DP115_33805</name>
</gene>
<dbReference type="InterPro" id="IPR041893">
    <property type="entry name" value="ArdA_dom3"/>
</dbReference>
<sequence>MSNDVPCVYVACLAAYNNGKLHGQWIDCDQDTADIWAEIEEMLSNSPEPDAEEWAVHDFENWQGIEISECEDIERLAKLAQMLTEHGAAFAAYCQHYGNDASPEDFTEYYMGEYKSEEDFAYEQWEELGLIKKLEELKIFDSYINWKAIARDLFIDSYFSVDVSFEKVYVFQR</sequence>